<evidence type="ECO:0000313" key="3">
    <source>
        <dbReference type="Proteomes" id="UP000198304"/>
    </source>
</evidence>
<accession>A0A239A8B3</accession>
<feature type="transmembrane region" description="Helical" evidence="1">
    <location>
        <begin position="7"/>
        <end position="24"/>
    </location>
</feature>
<keyword evidence="1" id="KW-0812">Transmembrane</keyword>
<dbReference type="AlphaFoldDB" id="A0A239A8B3"/>
<gene>
    <name evidence="2" type="ORF">SAMN05446037_1001415</name>
</gene>
<evidence type="ECO:0008006" key="4">
    <source>
        <dbReference type="Google" id="ProtNLM"/>
    </source>
</evidence>
<sequence length="118" mass="14024">MMKINKLKISIITIILVFLSFIYIRPNNKLLTNSEIQEFISNKEIQPILVSNIGESYTAIIFKNNDKTEDIMYYVYKDKKNNIREQLYSFYQPSRANQVEVEFWGTRPPNYNLIGYVQ</sequence>
<keyword evidence="1" id="KW-1133">Transmembrane helix</keyword>
<evidence type="ECO:0000256" key="1">
    <source>
        <dbReference type="SAM" id="Phobius"/>
    </source>
</evidence>
<proteinExistence type="predicted"/>
<dbReference type="RefSeq" id="WP_089281182.1">
    <property type="nucleotide sequence ID" value="NZ_FZOJ01000001.1"/>
</dbReference>
<name>A0A239A8B3_9FIRM</name>
<evidence type="ECO:0000313" key="2">
    <source>
        <dbReference type="EMBL" id="SNR91857.1"/>
    </source>
</evidence>
<dbReference type="EMBL" id="FZOJ01000001">
    <property type="protein sequence ID" value="SNR91857.1"/>
    <property type="molecule type" value="Genomic_DNA"/>
</dbReference>
<reference evidence="2 3" key="1">
    <citation type="submission" date="2017-06" db="EMBL/GenBank/DDBJ databases">
        <authorList>
            <person name="Kim H.J."/>
            <person name="Triplett B.A."/>
        </authorList>
    </citation>
    <scope>NUCLEOTIDE SEQUENCE [LARGE SCALE GENOMIC DNA]</scope>
    <source>
        <strain evidence="2 3">SCA</strain>
    </source>
</reference>
<protein>
    <recommendedName>
        <fullName evidence="4">DUF3139 domain-containing protein</fullName>
    </recommendedName>
</protein>
<keyword evidence="1" id="KW-0472">Membrane</keyword>
<keyword evidence="3" id="KW-1185">Reference proteome</keyword>
<dbReference type="Proteomes" id="UP000198304">
    <property type="component" value="Unassembled WGS sequence"/>
</dbReference>
<organism evidence="2 3">
    <name type="scientific">Anaerovirgula multivorans</name>
    <dbReference type="NCBI Taxonomy" id="312168"/>
    <lineage>
        <taxon>Bacteria</taxon>
        <taxon>Bacillati</taxon>
        <taxon>Bacillota</taxon>
        <taxon>Clostridia</taxon>
        <taxon>Peptostreptococcales</taxon>
        <taxon>Natronincolaceae</taxon>
        <taxon>Anaerovirgula</taxon>
    </lineage>
</organism>